<feature type="region of interest" description="Disordered" evidence="1">
    <location>
        <begin position="1"/>
        <end position="20"/>
    </location>
</feature>
<name>A0ABU1WFD4_9GAMM</name>
<proteinExistence type="predicted"/>
<dbReference type="EMBL" id="JAVDVY010000003">
    <property type="protein sequence ID" value="MDR7136104.1"/>
    <property type="molecule type" value="Genomic_DNA"/>
</dbReference>
<sequence>MAEKHKKNKDGVRSDGVSHYPADAHDLQSYALAAEALARFPTPGLIRAGNPHDRLFVAALDGTGNDAIHDPEHATNVASIHKQLERARNPHIRAEYVEGPGTQHGVIDRVWDGARGHTYDERIEKMYKLFIEQARTWKLEDPEAQISVVDLGFSRGAEQAAGFARLVHERGIQDPSGAKYIYDAQGQIKSVEYTKPPFVAPGQVAQVAALFDPVGTGEPVNEKDRRLPPSVISGFQIIAEDERRGLFKSSHIIDPGMTADGRFLGVVVGGKHSDIGGSYHRDGLGVRSGNLVVNYLNSLSDKPFLERRPEPDDPRLNVVHRSEEGMLLYRWGDKVDRLQPEGHVDRLVPRAWGGQVADAYNAEPRDEVLSRRFEHRVVAADQPPPRLDLTTAPPVSQIDDLFERLHRACARPDDALSRQQTHEIANEFARSPYGQQMQREIRECSQRMDAQEQWAMQQRQMVEQAEQMEAPQRSHGRSL</sequence>
<dbReference type="Pfam" id="PF09994">
    <property type="entry name" value="T6SS_Tle1-like_cat"/>
    <property type="match status" value="1"/>
</dbReference>
<comment type="caution">
    <text evidence="3">The sequence shown here is derived from an EMBL/GenBank/DDBJ whole genome shotgun (WGS) entry which is preliminary data.</text>
</comment>
<evidence type="ECO:0000313" key="3">
    <source>
        <dbReference type="EMBL" id="MDR7136104.1"/>
    </source>
</evidence>
<feature type="domain" description="T6SS Phospholipase effector Tle1-like catalytic" evidence="2">
    <location>
        <begin position="56"/>
        <end position="187"/>
    </location>
</feature>
<dbReference type="PANTHER" id="PTHR33840:SF1">
    <property type="entry name" value="TLE1 PHOSPHOLIPASE DOMAIN-CONTAINING PROTEIN"/>
    <property type="match status" value="1"/>
</dbReference>
<evidence type="ECO:0000259" key="2">
    <source>
        <dbReference type="Pfam" id="PF09994"/>
    </source>
</evidence>
<protein>
    <recommendedName>
        <fullName evidence="2">T6SS Phospholipase effector Tle1-like catalytic domain-containing protein</fullName>
    </recommendedName>
</protein>
<dbReference type="Proteomes" id="UP001251524">
    <property type="component" value="Unassembled WGS sequence"/>
</dbReference>
<dbReference type="InterPro" id="IPR018712">
    <property type="entry name" value="Tle1-like_cat"/>
</dbReference>
<dbReference type="PANTHER" id="PTHR33840">
    <property type="match status" value="1"/>
</dbReference>
<feature type="region of interest" description="Disordered" evidence="1">
    <location>
        <begin position="457"/>
        <end position="479"/>
    </location>
</feature>
<accession>A0ABU1WFD4</accession>
<dbReference type="RefSeq" id="WP_310064301.1">
    <property type="nucleotide sequence ID" value="NZ_JAVDVY010000003.1"/>
</dbReference>
<reference evidence="3 4" key="1">
    <citation type="submission" date="2023-07" db="EMBL/GenBank/DDBJ databases">
        <title>Sorghum-associated microbial communities from plants grown in Nebraska, USA.</title>
        <authorList>
            <person name="Schachtman D."/>
        </authorList>
    </citation>
    <scope>NUCLEOTIDE SEQUENCE [LARGE SCALE GENOMIC DNA]</scope>
    <source>
        <strain evidence="3 4">BE198</strain>
    </source>
</reference>
<keyword evidence="4" id="KW-1185">Reference proteome</keyword>
<feature type="compositionally biased region" description="Basic and acidic residues" evidence="1">
    <location>
        <begin position="1"/>
        <end position="13"/>
    </location>
</feature>
<gene>
    <name evidence="3" type="ORF">J2X06_003322</name>
</gene>
<evidence type="ECO:0000313" key="4">
    <source>
        <dbReference type="Proteomes" id="UP001251524"/>
    </source>
</evidence>
<organism evidence="3 4">
    <name type="scientific">Lysobacter niastensis</name>
    <dbReference type="NCBI Taxonomy" id="380629"/>
    <lineage>
        <taxon>Bacteria</taxon>
        <taxon>Pseudomonadati</taxon>
        <taxon>Pseudomonadota</taxon>
        <taxon>Gammaproteobacteria</taxon>
        <taxon>Lysobacterales</taxon>
        <taxon>Lysobacteraceae</taxon>
        <taxon>Lysobacter</taxon>
    </lineage>
</organism>
<evidence type="ECO:0000256" key="1">
    <source>
        <dbReference type="SAM" id="MobiDB-lite"/>
    </source>
</evidence>